<reference evidence="1" key="1">
    <citation type="submission" date="2018-08" db="EMBL/GenBank/DDBJ databases">
        <authorList>
            <person name="Rossello M."/>
        </authorList>
    </citation>
    <scope>NUCLEOTIDE SEQUENCE [LARGE SCALE GENOMIC DNA]</scope>
    <source>
        <strain evidence="1">cv. Chinese Spring</strain>
    </source>
</reference>
<sequence length="120" mass="12826">MNAPEHLYLALFMLGRGVQVCVSESYISAELSTLPEESAPPTTYAFSPTLADPNQNRGVFIASASASPVHELVRMLYLKATFPRSPNTSSSVPTASDSRMEELSAGGILGTWIQHPVDGS</sequence>
<protein>
    <submittedName>
        <fullName evidence="1">Uncharacterized protein</fullName>
    </submittedName>
</protein>
<dbReference type="AlphaFoldDB" id="A0A3B6I7J3"/>
<organism evidence="1">
    <name type="scientific">Triticum aestivum</name>
    <name type="common">Wheat</name>
    <dbReference type="NCBI Taxonomy" id="4565"/>
    <lineage>
        <taxon>Eukaryota</taxon>
        <taxon>Viridiplantae</taxon>
        <taxon>Streptophyta</taxon>
        <taxon>Embryophyta</taxon>
        <taxon>Tracheophyta</taxon>
        <taxon>Spermatophyta</taxon>
        <taxon>Magnoliopsida</taxon>
        <taxon>Liliopsida</taxon>
        <taxon>Poales</taxon>
        <taxon>Poaceae</taxon>
        <taxon>BOP clade</taxon>
        <taxon>Pooideae</taxon>
        <taxon>Triticodae</taxon>
        <taxon>Triticeae</taxon>
        <taxon>Triticinae</taxon>
        <taxon>Triticum</taxon>
    </lineage>
</organism>
<accession>A0A3B6I7J3</accession>
<reference evidence="1" key="2">
    <citation type="submission" date="2018-10" db="UniProtKB">
        <authorList>
            <consortium name="EnsemblPlants"/>
        </authorList>
    </citation>
    <scope>IDENTIFICATION</scope>
</reference>
<dbReference type="Proteomes" id="UP000019116">
    <property type="component" value="Chromosome 4A"/>
</dbReference>
<dbReference type="Gramene" id="TraesCS4A03G1232400.1">
    <property type="protein sequence ID" value="TraesCS4A03G1232400.1.CDS1"/>
    <property type="gene ID" value="TraesCS4A03G1232400"/>
</dbReference>
<dbReference type="Gramene" id="TraesCS4A02G490000.1">
    <property type="protein sequence ID" value="TraesCS4A02G490000.1.cds1"/>
    <property type="gene ID" value="TraesCS4A02G490000"/>
</dbReference>
<evidence type="ECO:0000313" key="1">
    <source>
        <dbReference type="EnsemblPlants" id="TraesCS4A02G490000.1.cds1"/>
    </source>
</evidence>
<dbReference type="EnsemblPlants" id="TraesCS4A02G490000.1">
    <property type="protein sequence ID" value="TraesCS4A02G490000.1.cds1"/>
    <property type="gene ID" value="TraesCS4A02G490000"/>
</dbReference>
<proteinExistence type="predicted"/>
<evidence type="ECO:0000313" key="2">
    <source>
        <dbReference type="Proteomes" id="UP000019116"/>
    </source>
</evidence>
<name>A0A3B6I7J3_WHEAT</name>
<keyword evidence="2" id="KW-1185">Reference proteome</keyword>